<reference evidence="4 5" key="1">
    <citation type="submission" date="2016-03" db="EMBL/GenBank/DDBJ databases">
        <title>Chemosynthetic sulphur-oxidizing symbionts of marine invertebrate animals are capable of nitrogen fixation.</title>
        <authorList>
            <person name="Petersen J.M."/>
            <person name="Kemper A."/>
            <person name="Gruber-Vodicka H."/>
            <person name="Cardini U."/>
            <person name="Geest Mvander."/>
            <person name="Kleiner M."/>
            <person name="Bulgheresi S."/>
            <person name="Fussmann M."/>
            <person name="Herbold C."/>
            <person name="Seah B.K.B."/>
            <person name="Antony C.Paul."/>
            <person name="Liu D."/>
            <person name="Belitz A."/>
            <person name="Weber M."/>
        </authorList>
    </citation>
    <scope>NUCLEOTIDE SEQUENCE [LARGE SCALE GENOMIC DNA]</scope>
    <source>
        <strain evidence="4">G_D</strain>
    </source>
</reference>
<evidence type="ECO:0000313" key="4">
    <source>
        <dbReference type="EMBL" id="ODB95522.1"/>
    </source>
</evidence>
<feature type="region of interest" description="Disordered" evidence="2">
    <location>
        <begin position="84"/>
        <end position="104"/>
    </location>
</feature>
<keyword evidence="5" id="KW-1185">Reference proteome</keyword>
<feature type="domain" description="Thiamine-binding protein" evidence="3">
    <location>
        <begin position="6"/>
        <end position="95"/>
    </location>
</feature>
<dbReference type="EMBL" id="LVJZ01000003">
    <property type="protein sequence ID" value="ODB95522.1"/>
    <property type="molecule type" value="Genomic_DNA"/>
</dbReference>
<dbReference type="AlphaFoldDB" id="A0A1E2ULS1"/>
<evidence type="ECO:0000313" key="5">
    <source>
        <dbReference type="Proteomes" id="UP000094849"/>
    </source>
</evidence>
<dbReference type="InterPro" id="IPR002767">
    <property type="entry name" value="Thiamine_BP"/>
</dbReference>
<dbReference type="PANTHER" id="PTHR33777:SF1">
    <property type="entry name" value="UPF0045 PROTEIN ECM15"/>
    <property type="match status" value="1"/>
</dbReference>
<organism evidence="4 5">
    <name type="scientific">Candidatus Thiodiazotropha endoloripes</name>
    <dbReference type="NCBI Taxonomy" id="1818881"/>
    <lineage>
        <taxon>Bacteria</taxon>
        <taxon>Pseudomonadati</taxon>
        <taxon>Pseudomonadota</taxon>
        <taxon>Gammaproteobacteria</taxon>
        <taxon>Chromatiales</taxon>
        <taxon>Sedimenticolaceae</taxon>
        <taxon>Candidatus Thiodiazotropha</taxon>
    </lineage>
</organism>
<evidence type="ECO:0000256" key="1">
    <source>
        <dbReference type="ARBA" id="ARBA00010272"/>
    </source>
</evidence>
<proteinExistence type="inferred from homology"/>
<dbReference type="Proteomes" id="UP000094849">
    <property type="component" value="Unassembled WGS sequence"/>
</dbReference>
<evidence type="ECO:0000256" key="2">
    <source>
        <dbReference type="SAM" id="MobiDB-lite"/>
    </source>
</evidence>
<comment type="similarity">
    <text evidence="1">Belongs to the UPF0045 family.</text>
</comment>
<dbReference type="SUPFAM" id="SSF89957">
    <property type="entry name" value="MTH1187/YkoF-like"/>
    <property type="match status" value="1"/>
</dbReference>
<comment type="caution">
    <text evidence="4">The sequence shown here is derived from an EMBL/GenBank/DDBJ whole genome shotgun (WGS) entry which is preliminary data.</text>
</comment>
<sequence length="104" mass="11448">MSVLLEFSIFPLDQGESVSREVSKVIEMIRESGVSYQLTAMGTLIETDNVSQALEIVERATQQLSAAGCNRIYSAIKMDIRSGKANRMESKPGSIRKHIGEVNT</sequence>
<dbReference type="RefSeq" id="WP_069003745.1">
    <property type="nucleotide sequence ID" value="NZ_LVJW01000006.1"/>
</dbReference>
<dbReference type="OrthoDB" id="9793516at2"/>
<dbReference type="NCBIfam" id="TIGR00106">
    <property type="entry name" value="MTH1187 family thiamine-binding protein"/>
    <property type="match status" value="1"/>
</dbReference>
<dbReference type="PANTHER" id="PTHR33777">
    <property type="entry name" value="UPF0045 PROTEIN ECM15"/>
    <property type="match status" value="1"/>
</dbReference>
<gene>
    <name evidence="4" type="ORF">A3196_01395</name>
</gene>
<dbReference type="Gene3D" id="3.30.70.930">
    <property type="match status" value="1"/>
</dbReference>
<name>A0A1E2ULS1_9GAMM</name>
<evidence type="ECO:0000259" key="3">
    <source>
        <dbReference type="Pfam" id="PF01910"/>
    </source>
</evidence>
<dbReference type="Pfam" id="PF01910">
    <property type="entry name" value="Thiamine_BP"/>
    <property type="match status" value="1"/>
</dbReference>
<protein>
    <recommendedName>
        <fullName evidence="3">Thiamine-binding protein domain-containing protein</fullName>
    </recommendedName>
</protein>
<accession>A0A1E2ULS1</accession>
<dbReference type="InterPro" id="IPR029756">
    <property type="entry name" value="MTH1187/YkoF-like"/>
</dbReference>
<dbReference type="InterPro" id="IPR051614">
    <property type="entry name" value="UPF0045_domain"/>
</dbReference>
<dbReference type="GO" id="GO:0005829">
    <property type="term" value="C:cytosol"/>
    <property type="evidence" value="ECO:0007669"/>
    <property type="project" value="TreeGrafter"/>
</dbReference>